<keyword evidence="3" id="KW-1185">Reference proteome</keyword>
<dbReference type="Pfam" id="PF03031">
    <property type="entry name" value="NIF"/>
    <property type="match status" value="1"/>
</dbReference>
<organism evidence="3 4">
    <name type="scientific">Parascaris equorum</name>
    <name type="common">Equine roundworm</name>
    <dbReference type="NCBI Taxonomy" id="6256"/>
    <lineage>
        <taxon>Eukaryota</taxon>
        <taxon>Metazoa</taxon>
        <taxon>Ecdysozoa</taxon>
        <taxon>Nematoda</taxon>
        <taxon>Chromadorea</taxon>
        <taxon>Rhabditida</taxon>
        <taxon>Spirurina</taxon>
        <taxon>Ascaridomorpha</taxon>
        <taxon>Ascaridoidea</taxon>
        <taxon>Ascarididae</taxon>
        <taxon>Parascaris</taxon>
    </lineage>
</organism>
<evidence type="ECO:0000313" key="3">
    <source>
        <dbReference type="Proteomes" id="UP000887564"/>
    </source>
</evidence>
<dbReference type="WBParaSite" id="PEQ_0000883201-mRNA-1">
    <property type="protein sequence ID" value="PEQ_0000883201-mRNA-1"/>
    <property type="gene ID" value="PEQ_0000883201"/>
</dbReference>
<name>A0A914RR96_PAREQ</name>
<feature type="domain" description="FCP1 homology" evidence="2">
    <location>
        <begin position="4"/>
        <end position="34"/>
    </location>
</feature>
<accession>A0A914RR96</accession>
<feature type="region of interest" description="Disordered" evidence="1">
    <location>
        <begin position="43"/>
        <end position="63"/>
    </location>
</feature>
<evidence type="ECO:0000256" key="1">
    <source>
        <dbReference type="SAM" id="MobiDB-lite"/>
    </source>
</evidence>
<sequence>MKGGIPVQSWFDDVNDVELLEIIPLLEQLASVESIYSVLRNSNDDIRRSSSPETQNDTSRSSS</sequence>
<dbReference type="InterPro" id="IPR023214">
    <property type="entry name" value="HAD_sf"/>
</dbReference>
<proteinExistence type="predicted"/>
<feature type="compositionally biased region" description="Polar residues" evidence="1">
    <location>
        <begin position="52"/>
        <end position="63"/>
    </location>
</feature>
<protein>
    <submittedName>
        <fullName evidence="4">FCP1 homology domain-containing protein</fullName>
    </submittedName>
</protein>
<evidence type="ECO:0000259" key="2">
    <source>
        <dbReference type="Pfam" id="PF03031"/>
    </source>
</evidence>
<dbReference type="AlphaFoldDB" id="A0A914RR96"/>
<dbReference type="InterPro" id="IPR004274">
    <property type="entry name" value="FCP1_dom"/>
</dbReference>
<dbReference type="Proteomes" id="UP000887564">
    <property type="component" value="Unplaced"/>
</dbReference>
<reference evidence="4" key="1">
    <citation type="submission" date="2022-11" db="UniProtKB">
        <authorList>
            <consortium name="WormBaseParasite"/>
        </authorList>
    </citation>
    <scope>IDENTIFICATION</scope>
</reference>
<dbReference type="Gene3D" id="3.40.50.1000">
    <property type="entry name" value="HAD superfamily/HAD-like"/>
    <property type="match status" value="1"/>
</dbReference>
<evidence type="ECO:0000313" key="4">
    <source>
        <dbReference type="WBParaSite" id="PEQ_0000883201-mRNA-1"/>
    </source>
</evidence>